<dbReference type="SUPFAM" id="SSF54001">
    <property type="entry name" value="Cysteine proteinases"/>
    <property type="match status" value="1"/>
</dbReference>
<organism evidence="3">
    <name type="scientific">Myoviridae sp. ctLYR7</name>
    <dbReference type="NCBI Taxonomy" id="2827679"/>
    <lineage>
        <taxon>Viruses</taxon>
        <taxon>Duplodnaviria</taxon>
        <taxon>Heunggongvirae</taxon>
        <taxon>Uroviricota</taxon>
        <taxon>Caudoviricetes</taxon>
    </lineage>
</organism>
<sequence length="175" mass="19709">MSKPNTQQPELAWLAIARREIGTREIAGKEHNSTIRNWLISLNAWWQDDETPWCGTFVAHCAREANRALPRYWYRAKDWLNTGTRLDKPAYGCVVVFNRDGGGHVGFVVGKDKQGNLMVLGGNQGNAVNIKPFATSRVAGYVWLDWADGRKSSPKPERFALPLLDSNGQVSRNER</sequence>
<keyword evidence="1" id="KW-0929">Antimicrobial</keyword>
<dbReference type="EMBL" id="BK032502">
    <property type="protein sequence ID" value="DAF43254.1"/>
    <property type="molecule type" value="Genomic_DNA"/>
</dbReference>
<dbReference type="InterPro" id="IPR007921">
    <property type="entry name" value="CHAP_dom"/>
</dbReference>
<dbReference type="Gene3D" id="3.90.1720.10">
    <property type="entry name" value="endopeptidase domain like (from Nostoc punctiforme)"/>
    <property type="match status" value="1"/>
</dbReference>
<evidence type="ECO:0000259" key="2">
    <source>
        <dbReference type="Pfam" id="PF05257"/>
    </source>
</evidence>
<dbReference type="InterPro" id="IPR013423">
    <property type="entry name" value="CHP02594"/>
</dbReference>
<dbReference type="Pfam" id="PF05257">
    <property type="entry name" value="CHAP"/>
    <property type="match status" value="1"/>
</dbReference>
<name>A0A8S5RWV7_9CAUD</name>
<evidence type="ECO:0000313" key="3">
    <source>
        <dbReference type="EMBL" id="DAF43254.1"/>
    </source>
</evidence>
<feature type="domain" description="Peptidase C51" evidence="2">
    <location>
        <begin position="47"/>
        <end position="123"/>
    </location>
</feature>
<evidence type="ECO:0000256" key="1">
    <source>
        <dbReference type="ARBA" id="ARBA00022529"/>
    </source>
</evidence>
<dbReference type="InterPro" id="IPR038765">
    <property type="entry name" value="Papain-like_cys_pep_sf"/>
</dbReference>
<dbReference type="NCBIfam" id="TIGR02594">
    <property type="entry name" value="TIGR02594 family protein"/>
    <property type="match status" value="1"/>
</dbReference>
<protein>
    <submittedName>
        <fullName evidence="3">Tail associated lysozyme</fullName>
    </submittedName>
</protein>
<reference evidence="3" key="1">
    <citation type="journal article" date="2021" name="Proc. Natl. Acad. Sci. U.S.A.">
        <title>A Catalog of Tens of Thousands of Viruses from Human Metagenomes Reveals Hidden Associations with Chronic Diseases.</title>
        <authorList>
            <person name="Tisza M.J."/>
            <person name="Buck C.B."/>
        </authorList>
    </citation>
    <scope>NUCLEOTIDE SEQUENCE</scope>
    <source>
        <strain evidence="3">CtLYR7</strain>
    </source>
</reference>
<accession>A0A8S5RWV7</accession>
<dbReference type="GO" id="GO:0001897">
    <property type="term" value="P:symbiont-mediated cytolysis of host cell"/>
    <property type="evidence" value="ECO:0007669"/>
    <property type="project" value="UniProtKB-ARBA"/>
</dbReference>
<proteinExistence type="predicted"/>